<keyword evidence="2" id="KW-0808">Transferase</keyword>
<gene>
    <name evidence="2" type="ORF">PHMEG_0009780</name>
</gene>
<dbReference type="InterPro" id="IPR000719">
    <property type="entry name" value="Prot_kinase_dom"/>
</dbReference>
<dbReference type="OrthoDB" id="164533at2759"/>
<dbReference type="Pfam" id="PF00069">
    <property type="entry name" value="Pkinase"/>
    <property type="match status" value="1"/>
</dbReference>
<keyword evidence="2" id="KW-0418">Kinase</keyword>
<organism evidence="2 3">
    <name type="scientific">Phytophthora megakarya</name>
    <dbReference type="NCBI Taxonomy" id="4795"/>
    <lineage>
        <taxon>Eukaryota</taxon>
        <taxon>Sar</taxon>
        <taxon>Stramenopiles</taxon>
        <taxon>Oomycota</taxon>
        <taxon>Peronosporomycetes</taxon>
        <taxon>Peronosporales</taxon>
        <taxon>Peronosporaceae</taxon>
        <taxon>Phytophthora</taxon>
    </lineage>
</organism>
<dbReference type="Proteomes" id="UP000198211">
    <property type="component" value="Unassembled WGS sequence"/>
</dbReference>
<name>A0A225WFE2_9STRA</name>
<feature type="domain" description="Protein kinase" evidence="1">
    <location>
        <begin position="359"/>
        <end position="599"/>
    </location>
</feature>
<evidence type="ECO:0000313" key="2">
    <source>
        <dbReference type="EMBL" id="OWZ16443.1"/>
    </source>
</evidence>
<keyword evidence="3" id="KW-1185">Reference proteome</keyword>
<dbReference type="Pfam" id="PF07714">
    <property type="entry name" value="PK_Tyr_Ser-Thr"/>
    <property type="match status" value="1"/>
</dbReference>
<protein>
    <submittedName>
        <fullName evidence="2">TKL protein kinase</fullName>
    </submittedName>
</protein>
<feature type="domain" description="Protein kinase" evidence="1">
    <location>
        <begin position="629"/>
        <end position="880"/>
    </location>
</feature>
<evidence type="ECO:0000313" key="3">
    <source>
        <dbReference type="Proteomes" id="UP000198211"/>
    </source>
</evidence>
<dbReference type="InterPro" id="IPR011009">
    <property type="entry name" value="Kinase-like_dom_sf"/>
</dbReference>
<sequence>MEQNSRDLSSQFSLLDQLCVKINGLKEGQDLCTSLHKRLARVHEPEIARSQLHAVIHDFEDTVTEHANSNFLDRVLNADKFVEKVKIYNERLDTIITRLSVNRAVLLAEWHHQFQQDADNMASRFTTMDKLHEQDEAWDTVERKSRKKKFEDMVQVKSQKLLDHYASCDLENLLPRLAEMEETQGMCRKVRDRLQKLNVDKNDAALRRDVAETRMRFHTFLNKYTQRTPFERLVSTRTIVGLLRDFHVAIDLLETQISGETRNSQQSWVDQWEQDKQEVDTRLIELWTTKAVSILDALPDQQAPENALLLLTRETTANWDAYSAESMELLDAVKQSIIRQSAVSVPVVPGWFIPDYEVQREQCYFASGSFGKVYRGSWRNEKVVIKCVNVVSARGERDFSREARIWGRAKHQNIVKFFGACHLTHPCFFVCEEATKGNLAEFLWSLNGSDRALMWRLLRDAALGLKFLHDNCIIHGDLKCNQILVCEDSAGKKTAKLTDFGLSFVSMESRPATTSGAVRWKAPELLTSEGKAPTCYSDVYSFVEPNIAVVYHLTHGTFLSRPTAFVNDDHWEFVKSLCSFEPSERLGLASVIERMERFILQEQPGAVVAQDTSTPDMPDWFIHPDEVQRDPMPFAGNGSLGMVYRGMHRGEKVIIKCLNVVNEIDEKNFARQAQIWAPIKHSNIVELRGGCHITRPCFFVHEETTHGNLADFLSKNKRSNRALTWRLLRDAAMGLQFLHQKGTIHGDLKCTRILVSQDLTAKLTDIGMSYIEGEFNPVDKGTVRWKAPELLRNEGNCPTVASDLYSFGVCVVEAVSGSVSWQDDQQTIGIDYHLNQRKFTKRPAAFVSNDQWEFVWSMCSVDPTERLGLDAAIRQIEQFVLDES</sequence>
<dbReference type="STRING" id="4795.A0A225WFE2"/>
<accession>A0A225WFE2</accession>
<dbReference type="GO" id="GO:0005524">
    <property type="term" value="F:ATP binding"/>
    <property type="evidence" value="ECO:0007669"/>
    <property type="project" value="InterPro"/>
</dbReference>
<reference evidence="3" key="1">
    <citation type="submission" date="2017-03" db="EMBL/GenBank/DDBJ databases">
        <title>Phytopthora megakarya and P. palmivora, two closely related causual agents of cacao black pod achieved similar genome size and gene model numbers by different mechanisms.</title>
        <authorList>
            <person name="Ali S."/>
            <person name="Shao J."/>
            <person name="Larry D.J."/>
            <person name="Kronmiller B."/>
            <person name="Shen D."/>
            <person name="Strem M.D."/>
            <person name="Melnick R.L."/>
            <person name="Guiltinan M.J."/>
            <person name="Tyler B.M."/>
            <person name="Meinhardt L.W."/>
            <person name="Bailey B.A."/>
        </authorList>
    </citation>
    <scope>NUCLEOTIDE SEQUENCE [LARGE SCALE GENOMIC DNA]</scope>
    <source>
        <strain evidence="3">zdho120</strain>
    </source>
</reference>
<comment type="caution">
    <text evidence="2">The sequence shown here is derived from an EMBL/GenBank/DDBJ whole genome shotgun (WGS) entry which is preliminary data.</text>
</comment>
<dbReference type="PANTHER" id="PTHR44329">
    <property type="entry name" value="SERINE/THREONINE-PROTEIN KINASE TNNI3K-RELATED"/>
    <property type="match status" value="1"/>
</dbReference>
<dbReference type="EMBL" id="NBNE01000934">
    <property type="protein sequence ID" value="OWZ16443.1"/>
    <property type="molecule type" value="Genomic_DNA"/>
</dbReference>
<proteinExistence type="predicted"/>
<dbReference type="SUPFAM" id="SSF56112">
    <property type="entry name" value="Protein kinase-like (PK-like)"/>
    <property type="match status" value="2"/>
</dbReference>
<dbReference type="Gene3D" id="1.10.510.10">
    <property type="entry name" value="Transferase(Phosphotransferase) domain 1"/>
    <property type="match status" value="2"/>
</dbReference>
<dbReference type="PANTHER" id="PTHR44329:SF214">
    <property type="entry name" value="PROTEIN KINASE DOMAIN-CONTAINING PROTEIN"/>
    <property type="match status" value="1"/>
</dbReference>
<evidence type="ECO:0000259" key="1">
    <source>
        <dbReference type="PROSITE" id="PS50011"/>
    </source>
</evidence>
<dbReference type="GO" id="GO:0004674">
    <property type="term" value="F:protein serine/threonine kinase activity"/>
    <property type="evidence" value="ECO:0007669"/>
    <property type="project" value="TreeGrafter"/>
</dbReference>
<dbReference type="InterPro" id="IPR051681">
    <property type="entry name" value="Ser/Thr_Kinases-Pseudokinases"/>
</dbReference>
<dbReference type="InterPro" id="IPR001245">
    <property type="entry name" value="Ser-Thr/Tyr_kinase_cat_dom"/>
</dbReference>
<dbReference type="AlphaFoldDB" id="A0A225WFE2"/>
<dbReference type="PROSITE" id="PS50011">
    <property type="entry name" value="PROTEIN_KINASE_DOM"/>
    <property type="match status" value="2"/>
</dbReference>